<dbReference type="SFLD" id="SFLDG01129">
    <property type="entry name" value="C1.5:_HAD__Beta-PGM__Phosphata"/>
    <property type="match status" value="1"/>
</dbReference>
<dbReference type="PANTHER" id="PTHR20371:SF1">
    <property type="entry name" value="ENOLASE-PHOSPHATASE E1"/>
    <property type="match status" value="1"/>
</dbReference>
<reference evidence="4 5" key="1">
    <citation type="journal article" date="2019" name="Sci. Rep.">
        <title>Comparative genomics of chytrid fungi reveal insights into the obligate biotrophic and pathogenic lifestyle of Synchytrium endobioticum.</title>
        <authorList>
            <person name="van de Vossenberg B.T.L.H."/>
            <person name="Warris S."/>
            <person name="Nguyen H.D.T."/>
            <person name="van Gent-Pelzer M.P.E."/>
            <person name="Joly D.L."/>
            <person name="van de Geest H.C."/>
            <person name="Bonants P.J.M."/>
            <person name="Smith D.S."/>
            <person name="Levesque C.A."/>
            <person name="van der Lee T.A.J."/>
        </authorList>
    </citation>
    <scope>NUCLEOTIDE SEQUENCE [LARGE SCALE GENOMIC DNA]</scope>
    <source>
        <strain evidence="4 5">LEV6574</strain>
    </source>
</reference>
<evidence type="ECO:0000313" key="5">
    <source>
        <dbReference type="Proteomes" id="UP000320475"/>
    </source>
</evidence>
<dbReference type="GO" id="GO:0043874">
    <property type="term" value="F:acireductone synthase activity"/>
    <property type="evidence" value="ECO:0007669"/>
    <property type="project" value="InterPro"/>
</dbReference>
<dbReference type="EMBL" id="QEAM01000124">
    <property type="protein sequence ID" value="TPX45898.1"/>
    <property type="molecule type" value="Genomic_DNA"/>
</dbReference>
<dbReference type="InterPro" id="IPR023214">
    <property type="entry name" value="HAD_sf"/>
</dbReference>
<dbReference type="FunFam" id="3.40.50.1000:FF:000079">
    <property type="entry name" value="Enolase-phosphatase E1"/>
    <property type="match status" value="1"/>
</dbReference>
<organism evidence="4 5">
    <name type="scientific">Synchytrium endobioticum</name>
    <dbReference type="NCBI Taxonomy" id="286115"/>
    <lineage>
        <taxon>Eukaryota</taxon>
        <taxon>Fungi</taxon>
        <taxon>Fungi incertae sedis</taxon>
        <taxon>Chytridiomycota</taxon>
        <taxon>Chytridiomycota incertae sedis</taxon>
        <taxon>Chytridiomycetes</taxon>
        <taxon>Synchytriales</taxon>
        <taxon>Synchytriaceae</taxon>
        <taxon>Synchytrium</taxon>
    </lineage>
</organism>
<dbReference type="Proteomes" id="UP000320475">
    <property type="component" value="Unassembled WGS sequence"/>
</dbReference>
<dbReference type="SFLD" id="SFLDG01133">
    <property type="entry name" value="C1.5.4:_Enolase-phosphatase_Li"/>
    <property type="match status" value="1"/>
</dbReference>
<evidence type="ECO:0000256" key="1">
    <source>
        <dbReference type="ARBA" id="ARBA00022605"/>
    </source>
</evidence>
<evidence type="ECO:0000256" key="2">
    <source>
        <dbReference type="ARBA" id="ARBA00022801"/>
    </source>
</evidence>
<gene>
    <name evidence="4" type="primary">UTR4</name>
    <name evidence="4" type="ORF">SeLEV6574_g03579</name>
</gene>
<accession>A0A507D3R4</accession>
<keyword evidence="3" id="KW-0486">Methionine biosynthesis</keyword>
<dbReference type="AlphaFoldDB" id="A0A507D3R4"/>
<dbReference type="NCBIfam" id="TIGR01691">
    <property type="entry name" value="enolase-ppase"/>
    <property type="match status" value="1"/>
</dbReference>
<sequence length="256" mass="28464">MDYDVVVLDIEGTTTSISFVHDVLFPYILRVLDDFLLQHWNDSQLQQLIQSLREQAQDDTAKAVRDANTIPPSSADSKDVIAAVSQSVRWQMQIDRKAGPLKALQGYIWRYGYQQGVLKGHVYEDVLPALTRWKEAGKQIYIYSSGSIEAQKLIFGHSERGDLLHFFSGHFDTGIGSKLEPSSYTKIASACKHSPCRIFFVSDNLHEIRAAAEAGFQVAITDRPGNAAIAIENDSQCLVGGRRVPVVQTFSSFANV</sequence>
<dbReference type="SUPFAM" id="SSF56784">
    <property type="entry name" value="HAD-like"/>
    <property type="match status" value="1"/>
</dbReference>
<dbReference type="NCBIfam" id="TIGR01549">
    <property type="entry name" value="HAD-SF-IA-v1"/>
    <property type="match status" value="1"/>
</dbReference>
<comment type="caution">
    <text evidence="4">The sequence shown here is derived from an EMBL/GenBank/DDBJ whole genome shotgun (WGS) entry which is preliminary data.</text>
</comment>
<evidence type="ECO:0000313" key="4">
    <source>
        <dbReference type="EMBL" id="TPX45898.1"/>
    </source>
</evidence>
<dbReference type="InterPro" id="IPR006439">
    <property type="entry name" value="HAD-SF_hydro_IA"/>
</dbReference>
<keyword evidence="1" id="KW-0028">Amino-acid biosynthesis</keyword>
<dbReference type="SFLD" id="SFLDF00044">
    <property type="entry name" value="enolase-phosphatase"/>
    <property type="match status" value="1"/>
</dbReference>
<name>A0A507D3R4_9FUNG</name>
<dbReference type="HAMAP" id="MF_01681">
    <property type="entry name" value="Salvage_MtnC"/>
    <property type="match status" value="1"/>
</dbReference>
<dbReference type="Gene3D" id="1.10.720.60">
    <property type="match status" value="1"/>
</dbReference>
<protein>
    <submittedName>
        <fullName evidence="4">Acireductone synthase</fullName>
    </submittedName>
</protein>
<proteinExistence type="inferred from homology"/>
<dbReference type="PANTHER" id="PTHR20371">
    <property type="entry name" value="ENOLASE-PHOSPHATASE E1"/>
    <property type="match status" value="1"/>
</dbReference>
<dbReference type="Gene3D" id="3.40.50.1000">
    <property type="entry name" value="HAD superfamily/HAD-like"/>
    <property type="match status" value="1"/>
</dbReference>
<dbReference type="GO" id="GO:0019509">
    <property type="term" value="P:L-methionine salvage from methylthioadenosine"/>
    <property type="evidence" value="ECO:0007669"/>
    <property type="project" value="InterPro"/>
</dbReference>
<dbReference type="CDD" id="cd01629">
    <property type="entry name" value="HAD_EP"/>
    <property type="match status" value="1"/>
</dbReference>
<keyword evidence="2" id="KW-0378">Hydrolase</keyword>
<dbReference type="Pfam" id="PF00702">
    <property type="entry name" value="Hydrolase"/>
    <property type="match status" value="1"/>
</dbReference>
<dbReference type="SFLD" id="SFLDS00003">
    <property type="entry name" value="Haloacid_Dehalogenase"/>
    <property type="match status" value="1"/>
</dbReference>
<dbReference type="OrthoDB" id="272500at2759"/>
<dbReference type="InterPro" id="IPR023943">
    <property type="entry name" value="Enolase-ppase_E1"/>
</dbReference>
<dbReference type="InterPro" id="IPR036412">
    <property type="entry name" value="HAD-like_sf"/>
</dbReference>
<dbReference type="GO" id="GO:0000287">
    <property type="term" value="F:magnesium ion binding"/>
    <property type="evidence" value="ECO:0007669"/>
    <property type="project" value="InterPro"/>
</dbReference>
<evidence type="ECO:0000256" key="3">
    <source>
        <dbReference type="ARBA" id="ARBA00023167"/>
    </source>
</evidence>